<dbReference type="InterPro" id="IPR011701">
    <property type="entry name" value="MFS"/>
</dbReference>
<name>A0A0U4ZQ67_ASPCI</name>
<evidence type="ECO:0000313" key="8">
    <source>
        <dbReference type="EMBL" id="CEL11477.1"/>
    </source>
</evidence>
<feature type="transmembrane region" description="Helical" evidence="7">
    <location>
        <begin position="488"/>
        <end position="507"/>
    </location>
</feature>
<feature type="region of interest" description="Disordered" evidence="6">
    <location>
        <begin position="1"/>
        <end position="22"/>
    </location>
</feature>
<gene>
    <name evidence="8" type="ORF">ASPCAL14579</name>
</gene>
<keyword evidence="9" id="KW-1185">Reference proteome</keyword>
<dbReference type="GO" id="GO:0022857">
    <property type="term" value="F:transmembrane transporter activity"/>
    <property type="evidence" value="ECO:0007669"/>
    <property type="project" value="InterPro"/>
</dbReference>
<dbReference type="STRING" id="454130.A0A0U4ZQ67"/>
<dbReference type="Pfam" id="PF07690">
    <property type="entry name" value="MFS_1"/>
    <property type="match status" value="2"/>
</dbReference>
<comment type="subcellular location">
    <subcellularLocation>
        <location evidence="1">Membrane</location>
        <topology evidence="1">Multi-pass membrane protein</topology>
    </subcellularLocation>
</comment>
<dbReference type="AlphaFoldDB" id="A0A0U4ZQ67"/>
<organism evidence="8 9">
    <name type="scientific">Aspergillus calidoustus</name>
    <dbReference type="NCBI Taxonomy" id="454130"/>
    <lineage>
        <taxon>Eukaryota</taxon>
        <taxon>Fungi</taxon>
        <taxon>Dikarya</taxon>
        <taxon>Ascomycota</taxon>
        <taxon>Pezizomycotina</taxon>
        <taxon>Eurotiomycetes</taxon>
        <taxon>Eurotiomycetidae</taxon>
        <taxon>Eurotiales</taxon>
        <taxon>Aspergillaceae</taxon>
        <taxon>Aspergillus</taxon>
        <taxon>Aspergillus subgen. Nidulantes</taxon>
    </lineage>
</organism>
<feature type="transmembrane region" description="Helical" evidence="7">
    <location>
        <begin position="200"/>
        <end position="220"/>
    </location>
</feature>
<evidence type="ECO:0000256" key="3">
    <source>
        <dbReference type="ARBA" id="ARBA00022692"/>
    </source>
</evidence>
<evidence type="ECO:0000256" key="5">
    <source>
        <dbReference type="ARBA" id="ARBA00023136"/>
    </source>
</evidence>
<feature type="transmembrane region" description="Helical" evidence="7">
    <location>
        <begin position="139"/>
        <end position="158"/>
    </location>
</feature>
<dbReference type="Gene3D" id="1.20.1250.20">
    <property type="entry name" value="MFS general substrate transporter like domains"/>
    <property type="match status" value="2"/>
</dbReference>
<dbReference type="InterPro" id="IPR036259">
    <property type="entry name" value="MFS_trans_sf"/>
</dbReference>
<dbReference type="OMA" id="GPHNAKM"/>
<accession>A0A0U4ZQ67</accession>
<keyword evidence="3 7" id="KW-0812">Transmembrane</keyword>
<dbReference type="GO" id="GO:0016020">
    <property type="term" value="C:membrane"/>
    <property type="evidence" value="ECO:0007669"/>
    <property type="project" value="UniProtKB-SubCell"/>
</dbReference>
<feature type="transmembrane region" description="Helical" evidence="7">
    <location>
        <begin position="326"/>
        <end position="350"/>
    </location>
</feature>
<dbReference type="Proteomes" id="UP000054771">
    <property type="component" value="Unassembled WGS sequence"/>
</dbReference>
<keyword evidence="5 7" id="KW-0472">Membrane</keyword>
<dbReference type="OrthoDB" id="6730379at2759"/>
<dbReference type="PANTHER" id="PTHR43791:SF97">
    <property type="entry name" value="ALLANTOATE TRANSPORTER, PUTATIVE (AFU_ORTHOLOGUE AFUA_1G14700)-RELATED"/>
    <property type="match status" value="1"/>
</dbReference>
<dbReference type="PANTHER" id="PTHR43791">
    <property type="entry name" value="PERMEASE-RELATED"/>
    <property type="match status" value="1"/>
</dbReference>
<evidence type="ECO:0000256" key="1">
    <source>
        <dbReference type="ARBA" id="ARBA00004141"/>
    </source>
</evidence>
<evidence type="ECO:0000256" key="4">
    <source>
        <dbReference type="ARBA" id="ARBA00022989"/>
    </source>
</evidence>
<keyword evidence="4 7" id="KW-1133">Transmembrane helix</keyword>
<proteinExistence type="predicted"/>
<feature type="transmembrane region" description="Helical" evidence="7">
    <location>
        <begin position="259"/>
        <end position="277"/>
    </location>
</feature>
<protein>
    <submittedName>
        <fullName evidence="8">Putative Mfs allantoate transporter</fullName>
    </submittedName>
</protein>
<dbReference type="SUPFAM" id="SSF103473">
    <property type="entry name" value="MFS general substrate transporter"/>
    <property type="match status" value="1"/>
</dbReference>
<feature type="transmembrane region" description="Helical" evidence="7">
    <location>
        <begin position="362"/>
        <end position="381"/>
    </location>
</feature>
<dbReference type="EMBL" id="CDMC01000026">
    <property type="protein sequence ID" value="CEL11477.1"/>
    <property type="molecule type" value="Genomic_DNA"/>
</dbReference>
<evidence type="ECO:0000313" key="9">
    <source>
        <dbReference type="Proteomes" id="UP000054771"/>
    </source>
</evidence>
<feature type="transmembrane region" description="Helical" evidence="7">
    <location>
        <begin position="109"/>
        <end position="127"/>
    </location>
</feature>
<feature type="transmembrane region" description="Helical" evidence="7">
    <location>
        <begin position="451"/>
        <end position="468"/>
    </location>
</feature>
<evidence type="ECO:0000256" key="7">
    <source>
        <dbReference type="SAM" id="Phobius"/>
    </source>
</evidence>
<reference evidence="9" key="1">
    <citation type="journal article" date="2016" name="Genome Announc.">
        <title>Draft genome sequences of fungus Aspergillus calidoustus.</title>
        <authorList>
            <person name="Horn F."/>
            <person name="Linde J."/>
            <person name="Mattern D.J."/>
            <person name="Walther G."/>
            <person name="Guthke R."/>
            <person name="Scherlach K."/>
            <person name="Martin K."/>
            <person name="Brakhage A.A."/>
            <person name="Petzke L."/>
            <person name="Valiante V."/>
        </authorList>
    </citation>
    <scope>NUCLEOTIDE SEQUENCE [LARGE SCALE GENOMIC DNA]</scope>
    <source>
        <strain evidence="9">SF006504</strain>
    </source>
</reference>
<evidence type="ECO:0000256" key="2">
    <source>
        <dbReference type="ARBA" id="ARBA00022448"/>
    </source>
</evidence>
<sequence>MPAPKEADEAITTASEHGVGSSKSVGWLHRLGGRNQNLNEVGKDYFQQSLQYDPAQLERDAVKVCRKLDIYVLPMMMMTYMLSFLDKQTLNYSNAYGLQEDTNMTGDDYSWVSSALYIGWLVGAYPWQLLLQRFPVGRLIGIMLFVWGAVCMLQAAVFNFAGFFAIRFFLGLLEAVVSPAFIILTSMLWTREEQSLRSSYWLSMNGIAAILGALLAYGAGHAEGLAVPQWKLIYLVWSPPRTHMTSLHENHLSDDNACTQIVGSMTIAWGFVIYAYLPDGPHNAKMLTEYERVVAVWRISHNQTGLKQPQIVPSQIKEAILDPRQWLLYLMAICYGILNGGVANFLAAIIKGFGYSPLRTSLLQTPVGGIQVVMVIAFGYLSKVPNMLGATIVLACVPGLAGLIGLITIPHDDAHRFALVGMCWLQGILGAPVVLNWTLPGLNTAGHTKRSTVLGLYFVIYCAGNIAGPHLFLASEVPRYPTAIKGLAGSYGAAMGLQIIYTAYCYFENRQKEREGLLDGADSAEAAMESFEDLTDKQNKHFRYRV</sequence>
<feature type="transmembrane region" description="Helical" evidence="7">
    <location>
        <begin position="164"/>
        <end position="188"/>
    </location>
</feature>
<feature type="transmembrane region" description="Helical" evidence="7">
    <location>
        <begin position="68"/>
        <end position="85"/>
    </location>
</feature>
<evidence type="ECO:0000256" key="6">
    <source>
        <dbReference type="SAM" id="MobiDB-lite"/>
    </source>
</evidence>
<keyword evidence="2" id="KW-0813">Transport</keyword>
<feature type="transmembrane region" description="Helical" evidence="7">
    <location>
        <begin position="388"/>
        <end position="411"/>
    </location>
</feature>
<feature type="transmembrane region" description="Helical" evidence="7">
    <location>
        <begin position="417"/>
        <end position="439"/>
    </location>
</feature>